<dbReference type="PANTHER" id="PTHR13561:SF20">
    <property type="entry name" value="DNA TOPOISOMERASE 2-BINDING PROTEIN 1"/>
    <property type="match status" value="1"/>
</dbReference>
<feature type="region of interest" description="Disordered" evidence="2">
    <location>
        <begin position="1815"/>
        <end position="1870"/>
    </location>
</feature>
<dbReference type="Gene3D" id="3.40.50.10190">
    <property type="entry name" value="BRCT domain"/>
    <property type="match status" value="2"/>
</dbReference>
<evidence type="ECO:0000256" key="2">
    <source>
        <dbReference type="SAM" id="MobiDB-lite"/>
    </source>
</evidence>
<feature type="region of interest" description="Disordered" evidence="2">
    <location>
        <begin position="38"/>
        <end position="77"/>
    </location>
</feature>
<dbReference type="PANTHER" id="PTHR13561">
    <property type="entry name" value="DNA REPLICATION REGULATOR DPB11-RELATED"/>
    <property type="match status" value="1"/>
</dbReference>
<dbReference type="EMBL" id="LJSK01000206">
    <property type="protein sequence ID" value="KPI85135.1"/>
    <property type="molecule type" value="Genomic_DNA"/>
</dbReference>
<dbReference type="CDD" id="cd00027">
    <property type="entry name" value="BRCT"/>
    <property type="match status" value="1"/>
</dbReference>
<feature type="compositionally biased region" description="Low complexity" evidence="2">
    <location>
        <begin position="1027"/>
        <end position="1039"/>
    </location>
</feature>
<feature type="compositionally biased region" description="Basic and acidic residues" evidence="2">
    <location>
        <begin position="1967"/>
        <end position="1976"/>
    </location>
</feature>
<feature type="region of interest" description="Disordered" evidence="2">
    <location>
        <begin position="924"/>
        <end position="947"/>
    </location>
</feature>
<keyword evidence="1" id="KW-0677">Repeat</keyword>
<feature type="region of interest" description="Disordered" evidence="2">
    <location>
        <begin position="1274"/>
        <end position="1298"/>
    </location>
</feature>
<feature type="compositionally biased region" description="Low complexity" evidence="2">
    <location>
        <begin position="445"/>
        <end position="464"/>
    </location>
</feature>
<comment type="caution">
    <text evidence="3">The sequence shown here is derived from an EMBL/GenBank/DDBJ whole genome shotgun (WGS) entry which is preliminary data.</text>
</comment>
<organism evidence="3 4">
    <name type="scientific">Leptomonas seymouri</name>
    <dbReference type="NCBI Taxonomy" id="5684"/>
    <lineage>
        <taxon>Eukaryota</taxon>
        <taxon>Discoba</taxon>
        <taxon>Euglenozoa</taxon>
        <taxon>Kinetoplastea</taxon>
        <taxon>Metakinetoplastina</taxon>
        <taxon>Trypanosomatida</taxon>
        <taxon>Trypanosomatidae</taxon>
        <taxon>Leishmaniinae</taxon>
        <taxon>Leptomonas</taxon>
    </lineage>
</organism>
<feature type="region of interest" description="Disordered" evidence="2">
    <location>
        <begin position="1010"/>
        <end position="1049"/>
    </location>
</feature>
<feature type="compositionally biased region" description="Low complexity" evidence="2">
    <location>
        <begin position="689"/>
        <end position="709"/>
    </location>
</feature>
<feature type="region of interest" description="Disordered" evidence="2">
    <location>
        <begin position="1555"/>
        <end position="1582"/>
    </location>
</feature>
<dbReference type="GO" id="GO:0007095">
    <property type="term" value="P:mitotic G2 DNA damage checkpoint signaling"/>
    <property type="evidence" value="ECO:0007669"/>
    <property type="project" value="TreeGrafter"/>
</dbReference>
<name>A0A0N1PD96_LEPSE</name>
<feature type="region of interest" description="Disordered" evidence="2">
    <location>
        <begin position="2308"/>
        <end position="2342"/>
    </location>
</feature>
<sequence>MRASGSRPPPTLPSAAAGGFAAAAVTAASAAQWNVNVYSEVDPNPSHEDEQQPAHQEQGPPATHSNPSTAPGNPVIASPRFVSFTGFREDDEWRDGHSSGSEDSHTSSGVGAQRTELEVYEQLAQDAGMVVQPALMRSTSVLVARRGFTMKRLLAAHRRIPVVLPRWFEDGCPLVSRTQKGGVWDHVATNEAHAAAPIDDRYAVPWLHGYVFSTTGLTTQEKAAIEKVCAEQHGAVMEASLTYRCDALLTSAECCRGLQELLRREERNTLAGDTSATTRRGGLRVRADAETVSGNLRSGGGGDGSGVLGGDMGSWLTDKIRFALEFGIPVVDYARLLSLLRLDRLPAPSIGLIPASATGEASTGAGSNLNVGAAGTAAWSREVEEALNGNDLDTVIGVCRVAAPAGGASQWRRVFERAAQQANHKDNDKDDDAACVDDERGGEASRGTSLSNSSFSSSSASTVSDPDAWEDFMQHMLVSNGGVADATNTLQPPQPVTLTLNTVDVVVQPDSVEPATLHVSSPDYYSETGALGGVGDIVIGADTCQDADSYRSTGASDFTPFGMSEVDPSPRLTTNALLQRDQPPRPSGNEAPSAADEHPRKDPQCSDFGECIAAYYAAQRSELPASHRMPTSAAPWRVPAGPSCLTTTANARRPHALAPIDTPCSDTLPTTTQVLVESCASADTPRTPSASLAASQAAQASQRQAASRSATPRVHLPLWAIHPPYLSVSLLGCTDAETRRAKRWCGICRCMRLPFPTVETDVVVLGSRVLARKKYVALATHAAVEPKRSGRNLRAAAAAALPNAARVTSKGYAKCRKGGQHDVNAEEGAVCIRYWEMDAEIARVLSDTCGISLSRIAPLQWLEDAAAATQKAAAAAAAPKMKSADRIAGADATLSRTDGDGREMETTTTPQDTLAELLQERLEAARKAEKQQQQQQQQQLLATGGAESASGDQPLFYPFPALLPEQLPSLASPSYYIRLRRSFSTAATATAEGAASESATNASAAITKRGPAPLAASSTHTKAESKPAAPFPFQQQHQPDPVAAESATGSSLSLACPTLSSTPASALTTRHSNHENNSGSSTPLWGERSSELDMPVQHPASPALPTNAQAAASSYDEELATASRRFHHLIALFALEGDGAVSGTTREPGTERHGMDDVAHSRRHALRSCCFCGLEGEYTRVDWAVLRGLVRYGGGRVEKKTAAEWARVCANPKEKRVEHLPSPSTLSHAEPAQGESEDGPADQRRLAARLRCSIQFGKQQRKLARLLLRAEGRTSGGADFDSSHPSKPASSASDSVDPTAMDAVKQLKRKLVNTARVCQQSPVFCLLPHSFQRAPAVLNKNRSASARAQVSDATIAAPPSSSRLHALHDLVHITQDYILACLAVGYCLNPLSCFLFCTSIPSAPDVRLFHARSQQASSKHSHKARVDPEGRFGAMAVPLPTPGKPMLSAWMHEKRYHKPESVGVCIALLWCLPPSNTQWTSVLDTESCTVPSAQLVPLIRVLLLGLRNAVEAMGGHVADAFSSASVTHVVVVGVDSIVSSSLKRMYTTQAAALEETAASTPTSPTAARDAEDEKRRMHAGAEASTYWPASDISEMVRCAARQEISFVSLDWLARCVEWGTFIDEAGFVPPEDIQARIVKWQQRLHAPKLPSRTSTMHTSGQQALRLMSQSIRDDPAARAAEKRKRRRTPSPAPSSSSLYTATVPEASRATAAPHTPPRPWLSTKGDTGEGTLRPSHSFTCAHPAPLQDGNSIRSTAGEGNADNRAHTPVMRRLLPPSASNSNSNLEPCTPPPRPPVPMSHHLQQDLCTVRVDLQQSSPLPPRPQGSVSPSIRSGSHRLPLASGADRRSLSGSTPRRRAAPSASQHNTYSLAEQQDAEAYVERLGSMFNFCSPGSTPLPSSARRGRQHSTAAARDAEHTPLPHSFGSHLLHQVLDQTSLSLPGATQKDPTTGETPREALTPPLNTELPHTETQRERSISGVLSTPRRRTLRTVAAAAAAAIATHAPLSSPRRHRHRAHDSSAALTACSFNETQATDDQRKSRGEEGVTTPVILGGGSTFLSPRGSDRRGQALTNSGSRIEVKLSRRTATVLQTLEQDATCATVEVSPTNPGITAHYGEVDETVWVARTPPSQPLQSAAAAAAFEEPTTTGPSIAEGQRIFCRFSGGSPLSADEATVPLPCPVDVTHPTVHMHAVYDLSLLDDVIPDSQQEGTVAAAAAAAENDVVLVPASPLAATAVAYASLEYSALDEGRVATAGDIASRAGRSLESAEVEQRLVLDAADKGRAEGTQQQGRDTLDICHAMMGVGHSTGALGSRVSRPRLGTCSAPRQSPPPSRPPEGRQTGDFVVDVDAHHSAEERMAEGNVEVVALAGDGSVPPHSPLRGSREPPTSPWATHRPLSLSRRPSRSPVPASQAGLAPEALTQTAVAAAPAAGQPSKRSAGGSKPFCLRIYVVHDMPHRELRVERCLKCLQKFAQGSHSPTTPTLAKQGNSEYSSSLRHASRAQEAGLHDEQTSSADDVLPACFVARCEDADVCVTHEVNLRESVLVAIAQGCWVVQPGFLEFVVGALEGSYPDGDSHHRDGRPSFAGPHALHLLPHPHAPAAPPSSVVSPAVLCYKRLCGMCPTYEWTPATAATSAALSSPMQRSLVLQCRRQRQAAKAVGARSAGGLASIFASKSFVLMCAAFSEREAVTGDGASAANVGGARARAVSRVLSAGGGKILSVVQVGCVRTLQHSAPAAKQREPSSPASETPPLDRGLLRCCMSDDSRKKCSAKRTKMGATARAAVNDVHLYHDLLYLLCNAVHCQSDRDGVAEGEAPYTACATPLPYSRSRSRDHSAAQKPEREHHANSLLVLLDASLLHTAATENASEGRCVVVLTEDRKKAVDEEVPGLSQRSKRSREADFDTDLRAGDNSQTAATPLHKEATTPAERGASCSLGAWLAGWLAPTGSRDDADERGSCYSQAAQHALRSHLSACCSLMRHLDELSSTVKPNAALSYAEERDVNPSLTSVAEAQWSYRVRDIPFGVPTLEEVLRVLHPSGWEQTKRLLSAAALSRLWSCKAHSERRVEFRSTSWVGACVAAGGSAVLAGTTATADFSSRGAFSAHDDCAWVKDWNALTLLAVLSYS</sequence>
<evidence type="ECO:0000313" key="4">
    <source>
        <dbReference type="Proteomes" id="UP000038009"/>
    </source>
</evidence>
<feature type="compositionally biased region" description="Basic and acidic residues" evidence="2">
    <location>
        <begin position="1671"/>
        <end position="1680"/>
    </location>
</feature>
<dbReference type="OMA" id="IRYWEMD"/>
<feature type="compositionally biased region" description="Basic and acidic residues" evidence="2">
    <location>
        <begin position="2035"/>
        <end position="2044"/>
    </location>
</feature>
<evidence type="ECO:0008006" key="5">
    <source>
        <dbReference type="Google" id="ProtNLM"/>
    </source>
</evidence>
<feature type="region of interest" description="Disordered" evidence="2">
    <location>
        <begin position="1668"/>
        <end position="1800"/>
    </location>
</feature>
<feature type="region of interest" description="Disordered" evidence="2">
    <location>
        <begin position="2369"/>
        <end position="2414"/>
    </location>
</feature>
<feature type="region of interest" description="Disordered" evidence="2">
    <location>
        <begin position="2883"/>
        <end position="2928"/>
    </location>
</feature>
<protein>
    <recommendedName>
        <fullName evidence="5">BRCT domain-containing protein</fullName>
    </recommendedName>
</protein>
<reference evidence="3 4" key="1">
    <citation type="journal article" date="2015" name="PLoS Pathog.">
        <title>Leptomonas seymouri: Adaptations to the Dixenous Life Cycle Analyzed by Genome Sequencing, Transcriptome Profiling and Co-infection with Leishmania donovani.</title>
        <authorList>
            <person name="Kraeva N."/>
            <person name="Butenko A."/>
            <person name="Hlavacova J."/>
            <person name="Kostygov A."/>
            <person name="Myskova J."/>
            <person name="Grybchuk D."/>
            <person name="Lestinova T."/>
            <person name="Votypka J."/>
            <person name="Volf P."/>
            <person name="Opperdoes F."/>
            <person name="Flegontov P."/>
            <person name="Lukes J."/>
            <person name="Yurchenko V."/>
        </authorList>
    </citation>
    <scope>NUCLEOTIDE SEQUENCE [LARGE SCALE GENOMIC DNA]</scope>
    <source>
        <strain evidence="3 4">ATCC 30220</strain>
    </source>
</reference>
<feature type="region of interest" description="Disordered" evidence="2">
    <location>
        <begin position="886"/>
        <end position="912"/>
    </location>
</feature>
<feature type="compositionally biased region" description="Basic and acidic residues" evidence="2">
    <location>
        <begin position="2898"/>
        <end position="2909"/>
    </location>
</feature>
<evidence type="ECO:0000256" key="1">
    <source>
        <dbReference type="ARBA" id="ARBA00022737"/>
    </source>
</evidence>
<feature type="compositionally biased region" description="Polar residues" evidence="2">
    <location>
        <begin position="2474"/>
        <end position="2497"/>
    </location>
</feature>
<feature type="region of interest" description="Disordered" evidence="2">
    <location>
        <begin position="578"/>
        <end position="603"/>
    </location>
</feature>
<feature type="compositionally biased region" description="Pro residues" evidence="2">
    <location>
        <begin position="1788"/>
        <end position="1797"/>
    </location>
</feature>
<feature type="compositionally biased region" description="Low complexity" evidence="2">
    <location>
        <begin position="1773"/>
        <end position="1787"/>
    </location>
</feature>
<accession>A0A0N1PD96</accession>
<dbReference type="SUPFAM" id="SSF52113">
    <property type="entry name" value="BRCT domain"/>
    <property type="match status" value="2"/>
</dbReference>
<dbReference type="GO" id="GO:0033314">
    <property type="term" value="P:mitotic DNA replication checkpoint signaling"/>
    <property type="evidence" value="ECO:0007669"/>
    <property type="project" value="TreeGrafter"/>
</dbReference>
<feature type="region of interest" description="Disordered" evidence="2">
    <location>
        <begin position="1894"/>
        <end position="1924"/>
    </location>
</feature>
<gene>
    <name evidence="3" type="ORF">ABL78_5795</name>
</gene>
<feature type="region of interest" description="Disordered" evidence="2">
    <location>
        <begin position="1214"/>
        <end position="1243"/>
    </location>
</feature>
<feature type="region of interest" description="Disordered" evidence="2">
    <location>
        <begin position="419"/>
        <end position="464"/>
    </location>
</feature>
<feature type="region of interest" description="Disordered" evidence="2">
    <location>
        <begin position="1063"/>
        <end position="1109"/>
    </location>
</feature>
<feature type="compositionally biased region" description="Low complexity" evidence="2">
    <location>
        <begin position="2395"/>
        <end position="2409"/>
    </location>
</feature>
<feature type="region of interest" description="Disordered" evidence="2">
    <location>
        <begin position="2734"/>
        <end position="2754"/>
    </location>
</feature>
<feature type="compositionally biased region" description="Basic and acidic residues" evidence="2">
    <location>
        <begin position="2831"/>
        <end position="2844"/>
    </location>
</feature>
<evidence type="ECO:0000313" key="3">
    <source>
        <dbReference type="EMBL" id="KPI85135.1"/>
    </source>
</evidence>
<feature type="compositionally biased region" description="Low complexity" evidence="2">
    <location>
        <begin position="1555"/>
        <end position="1567"/>
    </location>
</feature>
<feature type="region of interest" description="Disordered" evidence="2">
    <location>
        <begin position="2825"/>
        <end position="2844"/>
    </location>
</feature>
<feature type="region of interest" description="Disordered" evidence="2">
    <location>
        <begin position="2474"/>
        <end position="2512"/>
    </location>
</feature>
<keyword evidence="4" id="KW-1185">Reference proteome</keyword>
<feature type="region of interest" description="Disordered" evidence="2">
    <location>
        <begin position="686"/>
        <end position="709"/>
    </location>
</feature>
<feature type="region of interest" description="Disordered" evidence="2">
    <location>
        <begin position="90"/>
        <end position="112"/>
    </location>
</feature>
<feature type="compositionally biased region" description="Basic and acidic residues" evidence="2">
    <location>
        <begin position="94"/>
        <end position="105"/>
    </location>
</feature>
<dbReference type="InterPro" id="IPR036420">
    <property type="entry name" value="BRCT_dom_sf"/>
</dbReference>
<dbReference type="GO" id="GO:0006270">
    <property type="term" value="P:DNA replication initiation"/>
    <property type="evidence" value="ECO:0007669"/>
    <property type="project" value="TreeGrafter"/>
</dbReference>
<dbReference type="VEuPathDB" id="TriTrypDB:Lsey_0206_0030"/>
<feature type="region of interest" description="Disordered" evidence="2">
    <location>
        <begin position="2031"/>
        <end position="2072"/>
    </location>
</feature>
<feature type="compositionally biased region" description="Low complexity" evidence="2">
    <location>
        <begin position="1283"/>
        <end position="1298"/>
    </location>
</feature>
<feature type="compositionally biased region" description="Polar residues" evidence="2">
    <location>
        <begin position="1861"/>
        <end position="1870"/>
    </location>
</feature>
<dbReference type="Proteomes" id="UP000038009">
    <property type="component" value="Unassembled WGS sequence"/>
</dbReference>
<dbReference type="OrthoDB" id="251770at2759"/>
<feature type="region of interest" description="Disordered" evidence="2">
    <location>
        <begin position="1940"/>
        <end position="1979"/>
    </location>
</feature>
<proteinExistence type="predicted"/>